<keyword evidence="1" id="KW-0812">Transmembrane</keyword>
<gene>
    <name evidence="3" type="ORF">SAMN02982927_03005</name>
</gene>
<evidence type="ECO:0000256" key="1">
    <source>
        <dbReference type="SAM" id="Phobius"/>
    </source>
</evidence>
<dbReference type="EMBL" id="FOOY01000025">
    <property type="protein sequence ID" value="SFG85629.1"/>
    <property type="molecule type" value="Genomic_DNA"/>
</dbReference>
<dbReference type="AlphaFoldDB" id="A0A1I2VB03"/>
<organism evidence="3 4">
    <name type="scientific">Sporolactobacillus nakayamae</name>
    <dbReference type="NCBI Taxonomy" id="269670"/>
    <lineage>
        <taxon>Bacteria</taxon>
        <taxon>Bacillati</taxon>
        <taxon>Bacillota</taxon>
        <taxon>Bacilli</taxon>
        <taxon>Bacillales</taxon>
        <taxon>Sporolactobacillaceae</taxon>
        <taxon>Sporolactobacillus</taxon>
    </lineage>
</organism>
<accession>A0A1I2VB03</accession>
<reference evidence="4" key="1">
    <citation type="submission" date="2016-10" db="EMBL/GenBank/DDBJ databases">
        <authorList>
            <person name="Varghese N."/>
            <person name="Submissions S."/>
        </authorList>
    </citation>
    <scope>NUCLEOTIDE SEQUENCE [LARGE SCALE GENOMIC DNA]</scope>
    <source>
        <strain evidence="4">ATCC 700379</strain>
    </source>
</reference>
<proteinExistence type="predicted"/>
<evidence type="ECO:0000313" key="3">
    <source>
        <dbReference type="EMBL" id="SFG85629.1"/>
    </source>
</evidence>
<dbReference type="RefSeq" id="WP_093674364.1">
    <property type="nucleotide sequence ID" value="NZ_FOOY01000025.1"/>
</dbReference>
<dbReference type="STRING" id="269670.SAMN02982927_03005"/>
<feature type="transmembrane region" description="Helical" evidence="1">
    <location>
        <begin position="51"/>
        <end position="72"/>
    </location>
</feature>
<evidence type="ECO:0000259" key="2">
    <source>
        <dbReference type="Pfam" id="PF14317"/>
    </source>
</evidence>
<keyword evidence="1" id="KW-1133">Transmembrane helix</keyword>
<dbReference type="OrthoDB" id="2866610at2"/>
<keyword evidence="1" id="KW-0472">Membrane</keyword>
<name>A0A1I2VB03_9BACL</name>
<sequence>MEKEIIKFGGRLTYKEFKTFNRYHSKRIVQIGFLTLWIIVFLINLTSMSWILSLTISLIIAILTVALIKILLNFHFRKEFRSDQILKKGAQFVVNDSGVTILRENSKTQYEWNDIFSFQQYKELFLLYVSKNKAIVIPRRYFNSVQESQLFKQLIAKNLTQKLITNDLGN</sequence>
<keyword evidence="4" id="KW-1185">Reference proteome</keyword>
<dbReference type="Proteomes" id="UP000198752">
    <property type="component" value="Unassembled WGS sequence"/>
</dbReference>
<protein>
    <submittedName>
        <fullName evidence="3">YcxB-like protein</fullName>
    </submittedName>
</protein>
<feature type="domain" description="YcxB-like C-terminal" evidence="2">
    <location>
        <begin position="95"/>
        <end position="155"/>
    </location>
</feature>
<feature type="transmembrane region" description="Helical" evidence="1">
    <location>
        <begin position="28"/>
        <end position="45"/>
    </location>
</feature>
<dbReference type="InterPro" id="IPR025588">
    <property type="entry name" value="YcxB-like_C"/>
</dbReference>
<dbReference type="Pfam" id="PF14317">
    <property type="entry name" value="YcxB"/>
    <property type="match status" value="1"/>
</dbReference>
<evidence type="ECO:0000313" key="4">
    <source>
        <dbReference type="Proteomes" id="UP000198752"/>
    </source>
</evidence>